<keyword evidence="3" id="KW-1003">Cell membrane</keyword>
<evidence type="ECO:0000256" key="1">
    <source>
        <dbReference type="ARBA" id="ARBA00004429"/>
    </source>
</evidence>
<evidence type="ECO:0000256" key="9">
    <source>
        <dbReference type="RuleBase" id="RU369079"/>
    </source>
</evidence>
<dbReference type="AlphaFoldDB" id="A0A2P7SS25"/>
<evidence type="ECO:0000256" key="3">
    <source>
        <dbReference type="ARBA" id="ARBA00022475"/>
    </source>
</evidence>
<feature type="transmembrane region" description="Helical" evidence="9">
    <location>
        <begin position="54"/>
        <end position="76"/>
    </location>
</feature>
<evidence type="ECO:0000256" key="2">
    <source>
        <dbReference type="ARBA" id="ARBA00022448"/>
    </source>
</evidence>
<keyword evidence="2 9" id="KW-0813">Transport</keyword>
<protein>
    <recommendedName>
        <fullName evidence="9">TRAP transporter small permease protein</fullName>
    </recommendedName>
</protein>
<dbReference type="GO" id="GO:0015740">
    <property type="term" value="P:C4-dicarboxylate transport"/>
    <property type="evidence" value="ECO:0007669"/>
    <property type="project" value="TreeGrafter"/>
</dbReference>
<dbReference type="PANTHER" id="PTHR35011">
    <property type="entry name" value="2,3-DIKETO-L-GULONATE TRAP TRANSPORTER SMALL PERMEASE PROTEIN YIAM"/>
    <property type="match status" value="1"/>
</dbReference>
<feature type="transmembrane region" description="Helical" evidence="9">
    <location>
        <begin position="132"/>
        <end position="154"/>
    </location>
</feature>
<comment type="similarity">
    <text evidence="8 9">Belongs to the TRAP transporter small permease family.</text>
</comment>
<dbReference type="EMBL" id="PXYK01000002">
    <property type="protein sequence ID" value="PSJ65279.1"/>
    <property type="molecule type" value="Genomic_DNA"/>
</dbReference>
<keyword evidence="13" id="KW-1185">Reference proteome</keyword>
<dbReference type="InterPro" id="IPR055348">
    <property type="entry name" value="DctQ"/>
</dbReference>
<evidence type="ECO:0000313" key="13">
    <source>
        <dbReference type="Proteomes" id="UP000241229"/>
    </source>
</evidence>
<evidence type="ECO:0000256" key="4">
    <source>
        <dbReference type="ARBA" id="ARBA00022519"/>
    </source>
</evidence>
<comment type="caution">
    <text evidence="12">The sequence shown here is derived from an EMBL/GenBank/DDBJ whole genome shotgun (WGS) entry which is preliminary data.</text>
</comment>
<dbReference type="PANTHER" id="PTHR35011:SF10">
    <property type="entry name" value="TRAP TRANSPORTER SMALL PERMEASE PROTEIN"/>
    <property type="match status" value="1"/>
</dbReference>
<accession>A0A2P7SS25</accession>
<keyword evidence="6 9" id="KW-1133">Transmembrane helix</keyword>
<keyword evidence="7 9" id="KW-0472">Membrane</keyword>
<comment type="function">
    <text evidence="9">Part of the tripartite ATP-independent periplasmic (TRAP) transport system.</text>
</comment>
<gene>
    <name evidence="12" type="ORF">C7I84_02735</name>
</gene>
<evidence type="ECO:0000256" key="10">
    <source>
        <dbReference type="SAM" id="MobiDB-lite"/>
    </source>
</evidence>
<keyword evidence="4 9" id="KW-0997">Cell inner membrane</keyword>
<reference evidence="12 13" key="1">
    <citation type="submission" date="2018-03" db="EMBL/GenBank/DDBJ databases">
        <title>The draft genome of Mesorhizobium sp. 6GN-30.</title>
        <authorList>
            <person name="Liu L."/>
            <person name="Li L."/>
            <person name="Wang T."/>
            <person name="Zhang X."/>
            <person name="Liang L."/>
        </authorList>
    </citation>
    <scope>NUCLEOTIDE SEQUENCE [LARGE SCALE GENOMIC DNA]</scope>
    <source>
        <strain evidence="12 13">6GN30</strain>
    </source>
</reference>
<feature type="region of interest" description="Disordered" evidence="10">
    <location>
        <begin position="1"/>
        <end position="24"/>
    </location>
</feature>
<proteinExistence type="inferred from homology"/>
<dbReference type="OrthoDB" id="2877624at2"/>
<evidence type="ECO:0000256" key="7">
    <source>
        <dbReference type="ARBA" id="ARBA00023136"/>
    </source>
</evidence>
<dbReference type="GO" id="GO:0005886">
    <property type="term" value="C:plasma membrane"/>
    <property type="evidence" value="ECO:0007669"/>
    <property type="project" value="UniProtKB-SubCell"/>
</dbReference>
<comment type="subcellular location">
    <subcellularLocation>
        <location evidence="1 9">Cell inner membrane</location>
        <topology evidence="1 9">Multi-pass membrane protein</topology>
    </subcellularLocation>
</comment>
<feature type="transmembrane region" description="Helical" evidence="9">
    <location>
        <begin position="88"/>
        <end position="111"/>
    </location>
</feature>
<dbReference type="Pfam" id="PF04290">
    <property type="entry name" value="DctQ"/>
    <property type="match status" value="1"/>
</dbReference>
<organism evidence="12 13">
    <name type="scientific">Kumtagia ephedrae</name>
    <dbReference type="NCBI Taxonomy" id="2116701"/>
    <lineage>
        <taxon>Bacteria</taxon>
        <taxon>Pseudomonadati</taxon>
        <taxon>Pseudomonadota</taxon>
        <taxon>Alphaproteobacteria</taxon>
        <taxon>Hyphomicrobiales</taxon>
        <taxon>Phyllobacteriaceae</taxon>
        <taxon>Kumtagia</taxon>
    </lineage>
</organism>
<dbReference type="Proteomes" id="UP000241229">
    <property type="component" value="Unassembled WGS sequence"/>
</dbReference>
<comment type="subunit">
    <text evidence="9">The complex comprises the extracytoplasmic solute receptor protein and the two transmembrane proteins.</text>
</comment>
<evidence type="ECO:0000313" key="12">
    <source>
        <dbReference type="EMBL" id="PSJ65279.1"/>
    </source>
</evidence>
<evidence type="ECO:0000256" key="8">
    <source>
        <dbReference type="ARBA" id="ARBA00038436"/>
    </source>
</evidence>
<dbReference type="InterPro" id="IPR007387">
    <property type="entry name" value="TRAP_DctQ"/>
</dbReference>
<sequence length="225" mass="24967">MPERIAREDDRVHDKDPGPRGPVRTFVRRRKTCAAKRRHGRRTRSRRSSAMLKWMDRLTGLIGSVLLFLLMIVTFVDVCGRNLFNHPLTGASEITEVLLACIIFLMLPQVAMKRMHIVIDLIDMISTHAMRIALEIFSAIASCAMFGLIGWQLWALGDKAVGYGDATPSLQLPLAPVFYFIAVLSFINAIAFLVAIPRAIGTPEAAPGSDGVEEVEPAEKLHFTV</sequence>
<evidence type="ECO:0000256" key="5">
    <source>
        <dbReference type="ARBA" id="ARBA00022692"/>
    </source>
</evidence>
<feature type="domain" description="Tripartite ATP-independent periplasmic transporters DctQ component" evidence="11">
    <location>
        <begin position="70"/>
        <end position="198"/>
    </location>
</feature>
<keyword evidence="5 9" id="KW-0812">Transmembrane</keyword>
<evidence type="ECO:0000256" key="6">
    <source>
        <dbReference type="ARBA" id="ARBA00022989"/>
    </source>
</evidence>
<dbReference type="GO" id="GO:0022857">
    <property type="term" value="F:transmembrane transporter activity"/>
    <property type="evidence" value="ECO:0007669"/>
    <property type="project" value="UniProtKB-UniRule"/>
</dbReference>
<evidence type="ECO:0000259" key="11">
    <source>
        <dbReference type="Pfam" id="PF04290"/>
    </source>
</evidence>
<feature type="compositionally biased region" description="Basic and acidic residues" evidence="10">
    <location>
        <begin position="1"/>
        <end position="18"/>
    </location>
</feature>
<name>A0A2P7SS25_9HYPH</name>
<feature type="transmembrane region" description="Helical" evidence="9">
    <location>
        <begin position="174"/>
        <end position="196"/>
    </location>
</feature>